<dbReference type="HOGENOM" id="CLU_1324326_0_0_9"/>
<dbReference type="GO" id="GO:0009368">
    <property type="term" value="C:endopeptidase Clp complex"/>
    <property type="evidence" value="ECO:0007669"/>
    <property type="project" value="TreeGrafter"/>
</dbReference>
<dbReference type="RefSeq" id="WP_003020188.1">
    <property type="nucleotide sequence ID" value="NZ_CP022413.2"/>
</dbReference>
<comment type="caution">
    <text evidence="3">The sequence shown here is derived from an EMBL/GenBank/DDBJ whole genome shotgun (WGS) entry which is preliminary data.</text>
</comment>
<comment type="similarity">
    <text evidence="1 2">Belongs to the peptidase S14 family.</text>
</comment>
<reference evidence="3" key="1">
    <citation type="submission" date="2009-09" db="EMBL/GenBank/DDBJ databases">
        <authorList>
            <person name="Weinstock G."/>
            <person name="Sodergren E."/>
            <person name="Clifton S."/>
            <person name="Fulton L."/>
            <person name="Fulton B."/>
            <person name="Courtney L."/>
            <person name="Fronick C."/>
            <person name="Harrison M."/>
            <person name="Strong C."/>
            <person name="Farmer C."/>
            <person name="Delahaunty K."/>
            <person name="Markovic C."/>
            <person name="Hall O."/>
            <person name="Minx P."/>
            <person name="Tomlinson C."/>
            <person name="Mitreva M."/>
            <person name="Nelson J."/>
            <person name="Hou S."/>
            <person name="Wollam A."/>
            <person name="Pepin K.H."/>
            <person name="Johnson M."/>
            <person name="Bhonagiri V."/>
            <person name="Nash W.E."/>
            <person name="Warren W."/>
            <person name="Chinwalla A."/>
            <person name="Mardis E.R."/>
            <person name="Wilson R.K."/>
        </authorList>
    </citation>
    <scope>NUCLEOTIDE SEQUENCE [LARGE SCALE GENOMIC DNA]</scope>
    <source>
        <strain evidence="3">DSM 20583</strain>
    </source>
</reference>
<evidence type="ECO:0000256" key="2">
    <source>
        <dbReference type="RuleBase" id="RU003567"/>
    </source>
</evidence>
<dbReference type="STRING" id="537007.BLAHAN_05297"/>
<organism evidence="3 4">
    <name type="scientific">Blautia hansenii DSM 20583</name>
    <dbReference type="NCBI Taxonomy" id="537007"/>
    <lineage>
        <taxon>Bacteria</taxon>
        <taxon>Bacillati</taxon>
        <taxon>Bacillota</taxon>
        <taxon>Clostridia</taxon>
        <taxon>Lachnospirales</taxon>
        <taxon>Lachnospiraceae</taxon>
        <taxon>Blautia</taxon>
    </lineage>
</organism>
<accession>C9L7D4</accession>
<keyword evidence="3" id="KW-0378">Hydrolase</keyword>
<dbReference type="InterPro" id="IPR001907">
    <property type="entry name" value="ClpP"/>
</dbReference>
<dbReference type="Gene3D" id="3.90.226.10">
    <property type="entry name" value="2-enoyl-CoA Hydratase, Chain A, domain 1"/>
    <property type="match status" value="1"/>
</dbReference>
<evidence type="ECO:0000256" key="1">
    <source>
        <dbReference type="ARBA" id="ARBA00007039"/>
    </source>
</evidence>
<dbReference type="Proteomes" id="UP000003755">
    <property type="component" value="Unassembled WGS sequence"/>
</dbReference>
<dbReference type="PANTHER" id="PTHR10381:SF11">
    <property type="entry name" value="ATP-DEPENDENT CLP PROTEASE PROTEOLYTIC SUBUNIT, MITOCHONDRIAL"/>
    <property type="match status" value="1"/>
</dbReference>
<name>C9L7D4_BLAHA</name>
<dbReference type="GO" id="GO:0051117">
    <property type="term" value="F:ATPase binding"/>
    <property type="evidence" value="ECO:0007669"/>
    <property type="project" value="TreeGrafter"/>
</dbReference>
<dbReference type="PANTHER" id="PTHR10381">
    <property type="entry name" value="ATP-DEPENDENT CLP PROTEASE PROTEOLYTIC SUBUNIT"/>
    <property type="match status" value="1"/>
</dbReference>
<dbReference type="InterPro" id="IPR029045">
    <property type="entry name" value="ClpP/crotonase-like_dom_sf"/>
</dbReference>
<sequence>MGDYLNNLLLEVCNDDDMYTIQTKQYLAQRKIILNDIVDEDIVRNVTLNIFQWNKEDKDIPIEKRKPIWLYLNSPGGDVTEGLNVIDVIKASQTPVYTVCFATCASMAFHIFIAGHKRYCFKNSILLIHDGEVSISNSSSKAKDTMKFIESLDERIKQHILENTKITAEFYESIYDTEYYLFANDKGKELGCVDYIIGEDAPLSIIL</sequence>
<dbReference type="Pfam" id="PF00574">
    <property type="entry name" value="CLP_protease"/>
    <property type="match status" value="1"/>
</dbReference>
<dbReference type="eggNOG" id="COG0740">
    <property type="taxonomic scope" value="Bacteria"/>
</dbReference>
<dbReference type="SUPFAM" id="SSF52096">
    <property type="entry name" value="ClpP/crotonase"/>
    <property type="match status" value="1"/>
</dbReference>
<dbReference type="EMBL" id="ABYU02000014">
    <property type="protein sequence ID" value="EEX21939.1"/>
    <property type="molecule type" value="Genomic_DNA"/>
</dbReference>
<dbReference type="GO" id="GO:0004252">
    <property type="term" value="F:serine-type endopeptidase activity"/>
    <property type="evidence" value="ECO:0007669"/>
    <property type="project" value="InterPro"/>
</dbReference>
<dbReference type="AlphaFoldDB" id="C9L7D4"/>
<dbReference type="GO" id="GO:0006515">
    <property type="term" value="P:protein quality control for misfolded or incompletely synthesized proteins"/>
    <property type="evidence" value="ECO:0007669"/>
    <property type="project" value="TreeGrafter"/>
</dbReference>
<dbReference type="PRINTS" id="PR00127">
    <property type="entry name" value="CLPPROTEASEP"/>
</dbReference>
<gene>
    <name evidence="3" type="primary">clpP</name>
    <name evidence="3" type="ORF">BLAHAN_05297</name>
</gene>
<dbReference type="KEGG" id="bhan:CGC63_10140"/>
<keyword evidence="4" id="KW-1185">Reference proteome</keyword>
<proteinExistence type="inferred from homology"/>
<evidence type="ECO:0000313" key="3">
    <source>
        <dbReference type="EMBL" id="EEX21939.1"/>
    </source>
</evidence>
<protein>
    <recommendedName>
        <fullName evidence="2">ATP-dependent Clp protease proteolytic subunit</fullName>
    </recommendedName>
</protein>
<dbReference type="GO" id="GO:0004176">
    <property type="term" value="F:ATP-dependent peptidase activity"/>
    <property type="evidence" value="ECO:0007669"/>
    <property type="project" value="InterPro"/>
</dbReference>
<dbReference type="InterPro" id="IPR023562">
    <property type="entry name" value="ClpP/TepA"/>
</dbReference>
<evidence type="ECO:0000313" key="4">
    <source>
        <dbReference type="Proteomes" id="UP000003755"/>
    </source>
</evidence>